<evidence type="ECO:0000256" key="8">
    <source>
        <dbReference type="ARBA" id="ARBA00022842"/>
    </source>
</evidence>
<feature type="region of interest" description="Disordered" evidence="12">
    <location>
        <begin position="1"/>
        <end position="20"/>
    </location>
</feature>
<evidence type="ECO:0000259" key="14">
    <source>
        <dbReference type="Pfam" id="PF02775"/>
    </source>
</evidence>
<dbReference type="GO" id="GO:0003984">
    <property type="term" value="F:acetolactate synthase activity"/>
    <property type="evidence" value="ECO:0007669"/>
    <property type="project" value="UniProtKB-EC"/>
</dbReference>
<gene>
    <name evidence="16" type="primary">ilvB</name>
    <name evidence="16" type="ORF">H5P30_14810</name>
</gene>
<comment type="caution">
    <text evidence="16">The sequence shown here is derived from an EMBL/GenBank/DDBJ whole genome shotgun (WGS) entry which is preliminary data.</text>
</comment>
<comment type="cofactor">
    <cofactor evidence="11">
        <name>thiamine diphosphate</name>
        <dbReference type="ChEBI" id="CHEBI:58937"/>
    </cofactor>
    <text evidence="11">Binds 1 thiamine pyrophosphate per subunit.</text>
</comment>
<dbReference type="Proteomes" id="UP000525652">
    <property type="component" value="Unassembled WGS sequence"/>
</dbReference>
<protein>
    <recommendedName>
        <fullName evidence="4 11">Acetolactate synthase</fullName>
        <ecNumber evidence="4 11">2.2.1.6</ecNumber>
    </recommendedName>
</protein>
<evidence type="ECO:0000313" key="17">
    <source>
        <dbReference type="Proteomes" id="UP000525652"/>
    </source>
</evidence>
<dbReference type="InterPro" id="IPR029061">
    <property type="entry name" value="THDP-binding"/>
</dbReference>
<evidence type="ECO:0000256" key="6">
    <source>
        <dbReference type="ARBA" id="ARBA00022679"/>
    </source>
</evidence>
<keyword evidence="10 11" id="KW-0100">Branched-chain amino acid biosynthesis</keyword>
<dbReference type="UniPathway" id="UPA00047">
    <property type="reaction ID" value="UER00055"/>
</dbReference>
<evidence type="ECO:0000256" key="12">
    <source>
        <dbReference type="SAM" id="MobiDB-lite"/>
    </source>
</evidence>
<evidence type="ECO:0000256" key="9">
    <source>
        <dbReference type="ARBA" id="ARBA00023052"/>
    </source>
</evidence>
<keyword evidence="17" id="KW-1185">Reference proteome</keyword>
<organism evidence="16 17">
    <name type="scientific">Puniceicoccus vermicola</name>
    <dbReference type="NCBI Taxonomy" id="388746"/>
    <lineage>
        <taxon>Bacteria</taxon>
        <taxon>Pseudomonadati</taxon>
        <taxon>Verrucomicrobiota</taxon>
        <taxon>Opitutia</taxon>
        <taxon>Puniceicoccales</taxon>
        <taxon>Puniceicoccaceae</taxon>
        <taxon>Puniceicoccus</taxon>
    </lineage>
</organism>
<dbReference type="FunFam" id="3.40.50.970:FF:000007">
    <property type="entry name" value="Acetolactate synthase"/>
    <property type="match status" value="1"/>
</dbReference>
<comment type="cofactor">
    <cofactor evidence="11">
        <name>Mg(2+)</name>
        <dbReference type="ChEBI" id="CHEBI:18420"/>
    </cofactor>
    <text evidence="11">Binds 1 Mg(2+) ion per subunit.</text>
</comment>
<dbReference type="RefSeq" id="WP_185693694.1">
    <property type="nucleotide sequence ID" value="NZ_JACHVA010000117.1"/>
</dbReference>
<name>A0A7X1E5D5_9BACT</name>
<dbReference type="Gene3D" id="3.40.50.1220">
    <property type="entry name" value="TPP-binding domain"/>
    <property type="match status" value="1"/>
</dbReference>
<feature type="domain" description="Thiamine pyrophosphate enzyme N-terminal TPP-binding" evidence="15">
    <location>
        <begin position="26"/>
        <end position="141"/>
    </location>
</feature>
<dbReference type="InterPro" id="IPR000399">
    <property type="entry name" value="TPP-bd_CS"/>
</dbReference>
<dbReference type="EMBL" id="JACHVA010000117">
    <property type="protein sequence ID" value="MBC2603051.1"/>
    <property type="molecule type" value="Genomic_DNA"/>
</dbReference>
<dbReference type="GO" id="GO:0009097">
    <property type="term" value="P:isoleucine biosynthetic process"/>
    <property type="evidence" value="ECO:0007669"/>
    <property type="project" value="UniProtKB-UniPathway"/>
</dbReference>
<feature type="domain" description="Thiamine pyrophosphate enzyme TPP-binding" evidence="14">
    <location>
        <begin position="411"/>
        <end position="572"/>
    </location>
</feature>
<evidence type="ECO:0000256" key="10">
    <source>
        <dbReference type="ARBA" id="ARBA00023304"/>
    </source>
</evidence>
<dbReference type="InterPro" id="IPR012000">
    <property type="entry name" value="Thiamin_PyroP_enz_cen_dom"/>
</dbReference>
<comment type="pathway">
    <text evidence="2 11">Amino-acid biosynthesis; L-valine biosynthesis; L-valine from pyruvate: step 1/4.</text>
</comment>
<dbReference type="SUPFAM" id="SSF52518">
    <property type="entry name" value="Thiamin diphosphate-binding fold (THDP-binding)"/>
    <property type="match status" value="2"/>
</dbReference>
<evidence type="ECO:0000256" key="7">
    <source>
        <dbReference type="ARBA" id="ARBA00022723"/>
    </source>
</evidence>
<dbReference type="FunFam" id="3.40.50.1220:FF:000008">
    <property type="entry name" value="Acetolactate synthase"/>
    <property type="match status" value="1"/>
</dbReference>
<evidence type="ECO:0000256" key="5">
    <source>
        <dbReference type="ARBA" id="ARBA00022605"/>
    </source>
</evidence>
<dbReference type="InterPro" id="IPR012846">
    <property type="entry name" value="Acetolactate_synth_lsu"/>
</dbReference>
<comment type="catalytic activity">
    <reaction evidence="11">
        <text>2 pyruvate + H(+) = (2S)-2-acetolactate + CO2</text>
        <dbReference type="Rhea" id="RHEA:25249"/>
        <dbReference type="ChEBI" id="CHEBI:15361"/>
        <dbReference type="ChEBI" id="CHEBI:15378"/>
        <dbReference type="ChEBI" id="CHEBI:16526"/>
        <dbReference type="ChEBI" id="CHEBI:58476"/>
        <dbReference type="EC" id="2.2.1.6"/>
    </reaction>
</comment>
<evidence type="ECO:0000256" key="11">
    <source>
        <dbReference type="RuleBase" id="RU003591"/>
    </source>
</evidence>
<dbReference type="CDD" id="cd07035">
    <property type="entry name" value="TPP_PYR_POX_like"/>
    <property type="match status" value="1"/>
</dbReference>
<dbReference type="GO" id="GO:0005948">
    <property type="term" value="C:acetolactate synthase complex"/>
    <property type="evidence" value="ECO:0007669"/>
    <property type="project" value="TreeGrafter"/>
</dbReference>
<dbReference type="InterPro" id="IPR029035">
    <property type="entry name" value="DHS-like_NAD/FAD-binding_dom"/>
</dbReference>
<feature type="domain" description="Thiamine pyrophosphate enzyme central" evidence="13">
    <location>
        <begin position="218"/>
        <end position="350"/>
    </location>
</feature>
<dbReference type="Pfam" id="PF02775">
    <property type="entry name" value="TPP_enzyme_C"/>
    <property type="match status" value="1"/>
</dbReference>
<dbReference type="InterPro" id="IPR012001">
    <property type="entry name" value="Thiamin_PyroP_enz_TPP-bd_dom"/>
</dbReference>
<evidence type="ECO:0000256" key="4">
    <source>
        <dbReference type="ARBA" id="ARBA00013145"/>
    </source>
</evidence>
<dbReference type="Gene3D" id="3.40.50.970">
    <property type="match status" value="2"/>
</dbReference>
<dbReference type="GO" id="GO:0030976">
    <property type="term" value="F:thiamine pyrophosphate binding"/>
    <property type="evidence" value="ECO:0007669"/>
    <property type="project" value="UniProtKB-UniRule"/>
</dbReference>
<evidence type="ECO:0000259" key="13">
    <source>
        <dbReference type="Pfam" id="PF00205"/>
    </source>
</evidence>
<proteinExistence type="inferred from homology"/>
<evidence type="ECO:0000256" key="3">
    <source>
        <dbReference type="ARBA" id="ARBA00007812"/>
    </source>
</evidence>
<accession>A0A7X1E5D5</accession>
<dbReference type="UniPathway" id="UPA00049">
    <property type="reaction ID" value="UER00059"/>
</dbReference>
<evidence type="ECO:0000256" key="1">
    <source>
        <dbReference type="ARBA" id="ARBA00004974"/>
    </source>
</evidence>
<dbReference type="PANTHER" id="PTHR18968">
    <property type="entry name" value="THIAMINE PYROPHOSPHATE ENZYMES"/>
    <property type="match status" value="1"/>
</dbReference>
<dbReference type="Pfam" id="PF00205">
    <property type="entry name" value="TPP_enzyme_M"/>
    <property type="match status" value="1"/>
</dbReference>
<evidence type="ECO:0000313" key="16">
    <source>
        <dbReference type="EMBL" id="MBC2603051.1"/>
    </source>
</evidence>
<comment type="similarity">
    <text evidence="3 11">Belongs to the TPP enzyme family.</text>
</comment>
<dbReference type="PROSITE" id="PS00187">
    <property type="entry name" value="TPP_ENZYMES"/>
    <property type="match status" value="1"/>
</dbReference>
<dbReference type="GO" id="GO:0000287">
    <property type="term" value="F:magnesium ion binding"/>
    <property type="evidence" value="ECO:0007669"/>
    <property type="project" value="UniProtKB-UniRule"/>
</dbReference>
<evidence type="ECO:0000259" key="15">
    <source>
        <dbReference type="Pfam" id="PF02776"/>
    </source>
</evidence>
<comment type="pathway">
    <text evidence="1 11">Amino-acid biosynthesis; L-isoleucine biosynthesis; L-isoleucine from 2-oxobutanoate: step 1/4.</text>
</comment>
<keyword evidence="9 11" id="KW-0786">Thiamine pyrophosphate</keyword>
<keyword evidence="6 11" id="KW-0808">Transferase</keyword>
<dbReference type="EC" id="2.2.1.6" evidence="4 11"/>
<dbReference type="GO" id="GO:0050660">
    <property type="term" value="F:flavin adenine dinucleotide binding"/>
    <property type="evidence" value="ECO:0007669"/>
    <property type="project" value="InterPro"/>
</dbReference>
<dbReference type="GO" id="GO:0009099">
    <property type="term" value="P:L-valine biosynthetic process"/>
    <property type="evidence" value="ECO:0007669"/>
    <property type="project" value="UniProtKB-UniPathway"/>
</dbReference>
<reference evidence="16 17" key="1">
    <citation type="submission" date="2020-07" db="EMBL/GenBank/DDBJ databases">
        <authorList>
            <person name="Feng X."/>
        </authorList>
    </citation>
    <scope>NUCLEOTIDE SEQUENCE [LARGE SCALE GENOMIC DNA]</scope>
    <source>
        <strain evidence="16 17">JCM14086</strain>
    </source>
</reference>
<dbReference type="AlphaFoldDB" id="A0A7X1E5D5"/>
<dbReference type="PANTHER" id="PTHR18968:SF13">
    <property type="entry name" value="ACETOLACTATE SYNTHASE CATALYTIC SUBUNIT, MITOCHONDRIAL"/>
    <property type="match status" value="1"/>
</dbReference>
<dbReference type="NCBIfam" id="TIGR00118">
    <property type="entry name" value="acolac_lg"/>
    <property type="match status" value="1"/>
</dbReference>
<keyword evidence="5 11" id="KW-0028">Amino-acid biosynthesis</keyword>
<dbReference type="InterPro" id="IPR039368">
    <property type="entry name" value="AHAS_TPP"/>
</dbReference>
<keyword evidence="8 11" id="KW-0460">Magnesium</keyword>
<keyword evidence="7 11" id="KW-0479">Metal-binding</keyword>
<dbReference type="InterPro" id="IPR011766">
    <property type="entry name" value="TPP_enzyme_TPP-bd"/>
</dbReference>
<dbReference type="Pfam" id="PF02776">
    <property type="entry name" value="TPP_enzyme_N"/>
    <property type="match status" value="1"/>
</dbReference>
<dbReference type="SUPFAM" id="SSF52467">
    <property type="entry name" value="DHS-like NAD/FAD-binding domain"/>
    <property type="match status" value="1"/>
</dbReference>
<evidence type="ECO:0000256" key="2">
    <source>
        <dbReference type="ARBA" id="ARBA00005025"/>
    </source>
</evidence>
<dbReference type="CDD" id="cd02015">
    <property type="entry name" value="TPP_AHAS"/>
    <property type="match status" value="1"/>
</dbReference>
<dbReference type="InterPro" id="IPR045229">
    <property type="entry name" value="TPP_enz"/>
</dbReference>
<sequence length="596" mass="65735">MSTKTAKPSPETVLPFQPQYEEGPEMMGADVVVSCLEREGIDTVFAYPGGASLELHQALVRSKKIRTILPRHEQGGGFMAHGHARATGKASVCMATSGPGATNLITCIADAYMDSVPLVAITGQVYQTLIGKSAFQETDVLGISMPVVKHSYMVLTAEELPTVIKEAFHVAQSGRPGPVLIDIPKDIQQEVFKPKFPLELHLPGYPEPPIASDDDLLQVLGLIQKAKRPVLYTGGGIISSDATKAFREFAEKTGVPVASTLMGLGCMDPDHPLSLYWFGMHGTVAGNWAVCESDLLICAGARFDDRITGKVEKFAPDAKIIHFDLDRSEHHKNKKAHFPIFGEIRHALERMNELVDSTKFEKPDLSEWTAKLDGWKKEYPFTFKESPHILPQEAIKTLYEETKGDAIITTGVGQHQMWAAQFYRFKEPRTYISSLGLGTMGFGYPAAVGAKTAFPDKEVIDIDGDGSFLMNVQELATAKIEKINAKCLLLNNQHLGMVVQWEDRFYQGCRGQTILGDPENIGSPENIDGLYPDFVKIAEGFGVKGRRVIRKEDLREAIREMLDHDGPYLLDVVVPYTEHVLPMIPQGKSAKEILTE</sequence>